<name>A0ACA9N0U5_9GLOM</name>
<protein>
    <submittedName>
        <fullName evidence="1">1257_t:CDS:1</fullName>
    </submittedName>
</protein>
<reference evidence="1" key="1">
    <citation type="submission" date="2021-06" db="EMBL/GenBank/DDBJ databases">
        <authorList>
            <person name="Kallberg Y."/>
            <person name="Tangrot J."/>
            <person name="Rosling A."/>
        </authorList>
    </citation>
    <scope>NUCLEOTIDE SEQUENCE</scope>
    <source>
        <strain evidence="1">IL203A</strain>
    </source>
</reference>
<evidence type="ECO:0000313" key="2">
    <source>
        <dbReference type="Proteomes" id="UP000789702"/>
    </source>
</evidence>
<evidence type="ECO:0000313" key="1">
    <source>
        <dbReference type="EMBL" id="CAG8626953.1"/>
    </source>
</evidence>
<gene>
    <name evidence="1" type="ORF">DHETER_LOCUS8246</name>
</gene>
<comment type="caution">
    <text evidence="1">The sequence shown here is derived from an EMBL/GenBank/DDBJ whole genome shotgun (WGS) entry which is preliminary data.</text>
</comment>
<sequence>KMAKKFFSQLSHDLTKLLSDTKFCDVTIVVGKAPDTKNFRAHSSILYYRSPYFRRELSDPSFNCVSKKFKFNISVEVFETLLTYIYNGTIMLEDKSGPEIFRILLATEKLGLYELITYLQQTLLDHHIDWLKRHIETVNRASFRNDHFQVLQQFCTTNDPGKVLNNINFDAISENAMISLLKRDHFGTDEVLKWGLAQSPTLLTMDPTKWTADDFKTLRVSLQQFLPLIGFHEMTSQQFFEKVSPFSKLFEPRIYEELVQYFMLSDENVSNMNIPDLSPNIKHPSLNSMEYLGPSFGFDDITINGENYREEMKCYSGNNSYERPIRSEGYFSVDEYEIFQVSE</sequence>
<feature type="non-terminal residue" evidence="1">
    <location>
        <position position="1"/>
    </location>
</feature>
<accession>A0ACA9N0U5</accession>
<dbReference type="Proteomes" id="UP000789702">
    <property type="component" value="Unassembled WGS sequence"/>
</dbReference>
<dbReference type="EMBL" id="CAJVPU010012825">
    <property type="protein sequence ID" value="CAG8626953.1"/>
    <property type="molecule type" value="Genomic_DNA"/>
</dbReference>
<keyword evidence="2" id="KW-1185">Reference proteome</keyword>
<organism evidence="1 2">
    <name type="scientific">Dentiscutata heterogama</name>
    <dbReference type="NCBI Taxonomy" id="1316150"/>
    <lineage>
        <taxon>Eukaryota</taxon>
        <taxon>Fungi</taxon>
        <taxon>Fungi incertae sedis</taxon>
        <taxon>Mucoromycota</taxon>
        <taxon>Glomeromycotina</taxon>
        <taxon>Glomeromycetes</taxon>
        <taxon>Diversisporales</taxon>
        <taxon>Gigasporaceae</taxon>
        <taxon>Dentiscutata</taxon>
    </lineage>
</organism>
<proteinExistence type="predicted"/>
<feature type="non-terminal residue" evidence="1">
    <location>
        <position position="343"/>
    </location>
</feature>